<accession>A0A1G2CWF2</accession>
<dbReference type="Gene3D" id="1.20.1480.30">
    <property type="entry name" value="Designed four-helix bundle protein"/>
    <property type="match status" value="1"/>
</dbReference>
<feature type="coiled-coil region" evidence="1">
    <location>
        <begin position="83"/>
        <end position="194"/>
    </location>
</feature>
<proteinExistence type="predicted"/>
<evidence type="ECO:0000256" key="2">
    <source>
        <dbReference type="SAM" id="Phobius"/>
    </source>
</evidence>
<keyword evidence="1" id="KW-0175">Coiled coil</keyword>
<evidence type="ECO:0000256" key="1">
    <source>
        <dbReference type="SAM" id="Coils"/>
    </source>
</evidence>
<dbReference type="InterPro" id="IPR006011">
    <property type="entry name" value="Syntaxin_N"/>
</dbReference>
<evidence type="ECO:0000313" key="4">
    <source>
        <dbReference type="EMBL" id="OGZ05683.1"/>
    </source>
</evidence>
<dbReference type="GO" id="GO:0016020">
    <property type="term" value="C:membrane"/>
    <property type="evidence" value="ECO:0007669"/>
    <property type="project" value="InterPro"/>
</dbReference>
<keyword evidence="2" id="KW-0812">Transmembrane</keyword>
<comment type="caution">
    <text evidence="4">The sequence shown here is derived from an EMBL/GenBank/DDBJ whole genome shotgun (WGS) entry which is preliminary data.</text>
</comment>
<feature type="transmembrane region" description="Helical" evidence="2">
    <location>
        <begin position="60"/>
        <end position="79"/>
    </location>
</feature>
<dbReference type="EMBL" id="MHLI01000008">
    <property type="protein sequence ID" value="OGZ05683.1"/>
    <property type="molecule type" value="Genomic_DNA"/>
</dbReference>
<organism evidence="4 5">
    <name type="scientific">Candidatus Lloydbacteria bacterium RIFCSPHIGHO2_01_FULL_49_22</name>
    <dbReference type="NCBI Taxonomy" id="1798658"/>
    <lineage>
        <taxon>Bacteria</taxon>
        <taxon>Candidatus Lloydiibacteriota</taxon>
    </lineage>
</organism>
<dbReference type="Proteomes" id="UP000177122">
    <property type="component" value="Unassembled WGS sequence"/>
</dbReference>
<dbReference type="SUPFAM" id="SSF58104">
    <property type="entry name" value="Methyl-accepting chemotaxis protein (MCP) signaling domain"/>
    <property type="match status" value="1"/>
</dbReference>
<gene>
    <name evidence="4" type="ORF">A2845_04620</name>
</gene>
<dbReference type="AlphaFoldDB" id="A0A1G2CWF2"/>
<sequence>MTKKAQQPKIADVEERTSMLERIAIGATNSIGSLPSLVFHSIFFVGIFSLQLFGFSFEEIMLILTTVVSLEAIYLSIFIQMSVNRQALQIAEVSEDIEEIQEDTKEISEDVEGIQEDIEEIQEDTKEISEDIEEIQEDTKEISEDVENIKENVEDLGEDFEKSEEGDGIEMAKIHQIERSLEELLREIKTIKMR</sequence>
<protein>
    <recommendedName>
        <fullName evidence="3">Syntaxin N-terminal domain-containing protein</fullName>
    </recommendedName>
</protein>
<reference evidence="4 5" key="1">
    <citation type="journal article" date="2016" name="Nat. Commun.">
        <title>Thousands of microbial genomes shed light on interconnected biogeochemical processes in an aquifer system.</title>
        <authorList>
            <person name="Anantharaman K."/>
            <person name="Brown C.T."/>
            <person name="Hug L.A."/>
            <person name="Sharon I."/>
            <person name="Castelle C.J."/>
            <person name="Probst A.J."/>
            <person name="Thomas B.C."/>
            <person name="Singh A."/>
            <person name="Wilkins M.J."/>
            <person name="Karaoz U."/>
            <person name="Brodie E.L."/>
            <person name="Williams K.H."/>
            <person name="Hubbard S.S."/>
            <person name="Banfield J.F."/>
        </authorList>
    </citation>
    <scope>NUCLEOTIDE SEQUENCE [LARGE SCALE GENOMIC DNA]</scope>
</reference>
<keyword evidence="2" id="KW-0472">Membrane</keyword>
<keyword evidence="2" id="KW-1133">Transmembrane helix</keyword>
<feature type="domain" description="Syntaxin N-terminal" evidence="3">
    <location>
        <begin position="90"/>
        <end position="180"/>
    </location>
</feature>
<evidence type="ECO:0000259" key="3">
    <source>
        <dbReference type="Pfam" id="PF00804"/>
    </source>
</evidence>
<dbReference type="Pfam" id="PF00804">
    <property type="entry name" value="Syntaxin"/>
    <property type="match status" value="1"/>
</dbReference>
<evidence type="ECO:0000313" key="5">
    <source>
        <dbReference type="Proteomes" id="UP000177122"/>
    </source>
</evidence>
<name>A0A1G2CWF2_9BACT</name>